<feature type="region of interest" description="Disordered" evidence="2">
    <location>
        <begin position="1"/>
        <end position="74"/>
    </location>
</feature>
<dbReference type="PROSITE" id="PS50005">
    <property type="entry name" value="TPR"/>
    <property type="match status" value="1"/>
</dbReference>
<dbReference type="OMA" id="KMQMARA"/>
<gene>
    <name evidence="3" type="ORF">ARMOST_07396</name>
</gene>
<organism evidence="3 4">
    <name type="scientific">Armillaria ostoyae</name>
    <name type="common">Armillaria root rot fungus</name>
    <dbReference type="NCBI Taxonomy" id="47428"/>
    <lineage>
        <taxon>Eukaryota</taxon>
        <taxon>Fungi</taxon>
        <taxon>Dikarya</taxon>
        <taxon>Basidiomycota</taxon>
        <taxon>Agaricomycotina</taxon>
        <taxon>Agaricomycetes</taxon>
        <taxon>Agaricomycetidae</taxon>
        <taxon>Agaricales</taxon>
        <taxon>Marasmiineae</taxon>
        <taxon>Physalacriaceae</taxon>
        <taxon>Armillaria</taxon>
    </lineage>
</organism>
<evidence type="ECO:0000256" key="2">
    <source>
        <dbReference type="SAM" id="MobiDB-lite"/>
    </source>
</evidence>
<dbReference type="InterPro" id="IPR011990">
    <property type="entry name" value="TPR-like_helical_dom_sf"/>
</dbReference>
<dbReference type="Gene3D" id="1.25.40.10">
    <property type="entry name" value="Tetratricopeptide repeat domain"/>
    <property type="match status" value="1"/>
</dbReference>
<dbReference type="STRING" id="47428.A0A284R5P9"/>
<evidence type="ECO:0000313" key="3">
    <source>
        <dbReference type="EMBL" id="SJL04039.1"/>
    </source>
</evidence>
<dbReference type="GO" id="GO:0030008">
    <property type="term" value="C:TRAPP complex"/>
    <property type="evidence" value="ECO:0007669"/>
    <property type="project" value="TreeGrafter"/>
</dbReference>
<dbReference type="PANTHER" id="PTHR21581">
    <property type="entry name" value="D-ALANYL-D-ALANINE CARBOXYPEPTIDASE"/>
    <property type="match status" value="1"/>
</dbReference>
<feature type="region of interest" description="Disordered" evidence="2">
    <location>
        <begin position="201"/>
        <end position="233"/>
    </location>
</feature>
<keyword evidence="1" id="KW-0802">TPR repeat</keyword>
<dbReference type="AlphaFoldDB" id="A0A284R5P9"/>
<sequence length="661" mass="72594">MPSTSRNAEPSAQSPRRSPLKNMAKKMKRGVQRVRRWGSSHVILPSPSMSTPSKPNIVTLPSTSTLPDADSLHSFTYSNPKVYGSSDLLGRLNAGTIGRASHHPYDTTSSSSSSGMSSDVVQSRTTAGESMGQHDVPAAPLIEEVSVDVTVDEHDEQKKERKQDIVETVAEEKQSGEDLKIADEAGSSSALFMSVYNHPDVPDPFLIDDDDEKSSNNDGSPQFSTSQQSMTPAEEIPLAASLASPSLNINKDVPPPPPSQVDTDPDEDEAPDLYLPGLVLPTMFLPIPNTDPLTTLLTKYIYPPDKRPFRDSTGEWQHTNFHTLVMTNSWRALARMARDRLVTSDPEDLTSILDLWYLRLACLARLRLFNQTSAECTNLFSVLNGIAPPSAREWVFERILPFELEVMHARLKYWAGDHIGYLDLLCSLLSKCRTKSRTSKNDPTSVAMWKERGARLALIMASQLMEMNDFGAATKLLEPLCNQNASASSALRSTIARIYLQAGQIDMATKHFSIVAADPSVDPSAKDLNAALLASANGQWERASEVLRRILEKDAENYAVSDLPTHSDFADIDLIMLKVVNNLAVTLLGQGKLKEGIEVLEKALKTSPSSVVLAEPFLFNLSTLYELRSATGADKKRDLLIEVAQWSGDGLRTTCLKMPTN</sequence>
<dbReference type="GO" id="GO:0005794">
    <property type="term" value="C:Golgi apparatus"/>
    <property type="evidence" value="ECO:0007669"/>
    <property type="project" value="TreeGrafter"/>
</dbReference>
<feature type="compositionally biased region" description="Basic residues" evidence="2">
    <location>
        <begin position="23"/>
        <end position="38"/>
    </location>
</feature>
<feature type="compositionally biased region" description="Polar residues" evidence="2">
    <location>
        <begin position="119"/>
        <end position="128"/>
    </location>
</feature>
<keyword evidence="4" id="KW-1185">Reference proteome</keyword>
<feature type="region of interest" description="Disordered" evidence="2">
    <location>
        <begin position="246"/>
        <end position="272"/>
    </location>
</feature>
<feature type="compositionally biased region" description="Polar residues" evidence="2">
    <location>
        <begin position="1"/>
        <end position="16"/>
    </location>
</feature>
<evidence type="ECO:0000256" key="1">
    <source>
        <dbReference type="PROSITE-ProRule" id="PRU00339"/>
    </source>
</evidence>
<evidence type="ECO:0000313" key="4">
    <source>
        <dbReference type="Proteomes" id="UP000219338"/>
    </source>
</evidence>
<dbReference type="EMBL" id="FUEG01000004">
    <property type="protein sequence ID" value="SJL04039.1"/>
    <property type="molecule type" value="Genomic_DNA"/>
</dbReference>
<dbReference type="PANTHER" id="PTHR21581:SF6">
    <property type="entry name" value="TRAFFICKING PROTEIN PARTICLE COMPLEX SUBUNIT 12"/>
    <property type="match status" value="1"/>
</dbReference>
<protein>
    <submittedName>
        <fullName evidence="3">Uncharacterized protein</fullName>
    </submittedName>
</protein>
<feature type="compositionally biased region" description="Polar residues" evidence="2">
    <location>
        <begin position="47"/>
        <end position="66"/>
    </location>
</feature>
<accession>A0A284R5P9</accession>
<feature type="compositionally biased region" description="Low complexity" evidence="2">
    <location>
        <begin position="109"/>
        <end position="118"/>
    </location>
</feature>
<name>A0A284R5P9_ARMOS</name>
<dbReference type="SUPFAM" id="SSF48452">
    <property type="entry name" value="TPR-like"/>
    <property type="match status" value="1"/>
</dbReference>
<dbReference type="InterPro" id="IPR019734">
    <property type="entry name" value="TPR_rpt"/>
</dbReference>
<dbReference type="Proteomes" id="UP000219338">
    <property type="component" value="Unassembled WGS sequence"/>
</dbReference>
<reference evidence="4" key="1">
    <citation type="journal article" date="2017" name="Nat. Ecol. Evol.">
        <title>Genome expansion and lineage-specific genetic innovations in the forest pathogenic fungi Armillaria.</title>
        <authorList>
            <person name="Sipos G."/>
            <person name="Prasanna A.N."/>
            <person name="Walter M.C."/>
            <person name="O'Connor E."/>
            <person name="Balint B."/>
            <person name="Krizsan K."/>
            <person name="Kiss B."/>
            <person name="Hess J."/>
            <person name="Varga T."/>
            <person name="Slot J."/>
            <person name="Riley R."/>
            <person name="Boka B."/>
            <person name="Rigling D."/>
            <person name="Barry K."/>
            <person name="Lee J."/>
            <person name="Mihaltcheva S."/>
            <person name="LaButti K."/>
            <person name="Lipzen A."/>
            <person name="Waldron R."/>
            <person name="Moloney N.M."/>
            <person name="Sperisen C."/>
            <person name="Kredics L."/>
            <person name="Vagvoelgyi C."/>
            <person name="Patrignani A."/>
            <person name="Fitzpatrick D."/>
            <person name="Nagy I."/>
            <person name="Doyle S."/>
            <person name="Anderson J.B."/>
            <person name="Grigoriev I.V."/>
            <person name="Gueldener U."/>
            <person name="Muensterkoetter M."/>
            <person name="Nagy L.G."/>
        </authorList>
    </citation>
    <scope>NUCLEOTIDE SEQUENCE [LARGE SCALE GENOMIC DNA]</scope>
    <source>
        <strain evidence="4">C18/9</strain>
    </source>
</reference>
<feature type="repeat" description="TPR" evidence="1">
    <location>
        <begin position="577"/>
        <end position="610"/>
    </location>
</feature>
<feature type="compositionally biased region" description="Polar residues" evidence="2">
    <location>
        <begin position="216"/>
        <end position="231"/>
    </location>
</feature>
<feature type="region of interest" description="Disordered" evidence="2">
    <location>
        <begin position="97"/>
        <end position="140"/>
    </location>
</feature>
<dbReference type="OrthoDB" id="428342at2759"/>
<proteinExistence type="predicted"/>